<name>A0AA36BUU1_OCTVU</name>
<reference evidence="1" key="1">
    <citation type="submission" date="2023-08" db="EMBL/GenBank/DDBJ databases">
        <authorList>
            <person name="Alioto T."/>
            <person name="Alioto T."/>
            <person name="Gomez Garrido J."/>
        </authorList>
    </citation>
    <scope>NUCLEOTIDE SEQUENCE</scope>
</reference>
<keyword evidence="2" id="KW-1185">Reference proteome</keyword>
<gene>
    <name evidence="1" type="ORF">OCTVUL_1B016222</name>
</gene>
<dbReference type="Proteomes" id="UP001162480">
    <property type="component" value="Chromosome 24"/>
</dbReference>
<organism evidence="1 2">
    <name type="scientific">Octopus vulgaris</name>
    <name type="common">Common octopus</name>
    <dbReference type="NCBI Taxonomy" id="6645"/>
    <lineage>
        <taxon>Eukaryota</taxon>
        <taxon>Metazoa</taxon>
        <taxon>Spiralia</taxon>
        <taxon>Lophotrochozoa</taxon>
        <taxon>Mollusca</taxon>
        <taxon>Cephalopoda</taxon>
        <taxon>Coleoidea</taxon>
        <taxon>Octopodiformes</taxon>
        <taxon>Octopoda</taxon>
        <taxon>Incirrata</taxon>
        <taxon>Octopodidae</taxon>
        <taxon>Octopus</taxon>
    </lineage>
</organism>
<evidence type="ECO:0000313" key="1">
    <source>
        <dbReference type="EMBL" id="CAI9740171.1"/>
    </source>
</evidence>
<proteinExistence type="predicted"/>
<dbReference type="AlphaFoldDB" id="A0AA36BUU1"/>
<protein>
    <submittedName>
        <fullName evidence="1">Uncharacterized protein</fullName>
    </submittedName>
</protein>
<accession>A0AA36BUU1</accession>
<evidence type="ECO:0000313" key="2">
    <source>
        <dbReference type="Proteomes" id="UP001162480"/>
    </source>
</evidence>
<dbReference type="EMBL" id="OX597837">
    <property type="protein sequence ID" value="CAI9740171.1"/>
    <property type="molecule type" value="Genomic_DNA"/>
</dbReference>
<sequence length="81" mass="9293">MGSAFSCSETRPSIDEVREILYPQEGNRRYDENTEQGVRINFQTQDTEEFRVSGCDSGLHLPYMQRHAAELPYPVPEAKIT</sequence>